<dbReference type="PROSITE" id="PS50893">
    <property type="entry name" value="ABC_TRANSPORTER_2"/>
    <property type="match status" value="1"/>
</dbReference>
<evidence type="ECO:0000259" key="5">
    <source>
        <dbReference type="PROSITE" id="PS50893"/>
    </source>
</evidence>
<dbReference type="SMART" id="SM00382">
    <property type="entry name" value="AAA"/>
    <property type="match status" value="1"/>
</dbReference>
<dbReference type="SUPFAM" id="SSF52540">
    <property type="entry name" value="P-loop containing nucleoside triphosphate hydrolases"/>
    <property type="match status" value="1"/>
</dbReference>
<comment type="caution">
    <text evidence="6">The sequence shown here is derived from an EMBL/GenBank/DDBJ whole genome shotgun (WGS) entry which is preliminary data.</text>
</comment>
<sequence length="342" mass="36487">MTPTPEEVQPRTDAWLLEIDHLRVSYGRRRRTHTAVDDVTLNVGAGEAVGLVGESGSGKSTIGRAVLGLTASSSGRIRFEDTDITSVPAERRGALTADLQVVFQDPYGSLNPARTISQTLTEPLLTHRAMTAEQARARVQGLLDQVGLPADAANRYPAAFSGGQRQRIAIARALASNPKLVICDEPVSALDLSTQAQILNLLADLRADLGLAYLFIGHNLAVVRNLCDRVVVLYRGQVMETGPAAQVTGHPLHPYTAALVAAAPVADVAAQRERRLARVTVTEPLTVAHSGCPFAGRCPHVEDICRQQRPARVKVGESVVACHLFPSGKGDSHTSGSVDEKV</sequence>
<protein>
    <submittedName>
        <fullName evidence="6">ABC transporter ATP-binding protein</fullName>
    </submittedName>
</protein>
<accession>A0ABV6V0I9</accession>
<dbReference type="PROSITE" id="PS00211">
    <property type="entry name" value="ABC_TRANSPORTER_1"/>
    <property type="match status" value="1"/>
</dbReference>
<dbReference type="Pfam" id="PF08352">
    <property type="entry name" value="oligo_HPY"/>
    <property type="match status" value="1"/>
</dbReference>
<dbReference type="InterPro" id="IPR027417">
    <property type="entry name" value="P-loop_NTPase"/>
</dbReference>
<dbReference type="InterPro" id="IPR013563">
    <property type="entry name" value="Oligopep_ABC_C"/>
</dbReference>
<keyword evidence="7" id="KW-1185">Reference proteome</keyword>
<dbReference type="Proteomes" id="UP001592528">
    <property type="component" value="Unassembled WGS sequence"/>
</dbReference>
<dbReference type="PANTHER" id="PTHR43776">
    <property type="entry name" value="TRANSPORT ATP-BINDING PROTEIN"/>
    <property type="match status" value="1"/>
</dbReference>
<dbReference type="Pfam" id="PF00005">
    <property type="entry name" value="ABC_tran"/>
    <property type="match status" value="1"/>
</dbReference>
<dbReference type="InterPro" id="IPR003439">
    <property type="entry name" value="ABC_transporter-like_ATP-bd"/>
</dbReference>
<dbReference type="InterPro" id="IPR003593">
    <property type="entry name" value="AAA+_ATPase"/>
</dbReference>
<keyword evidence="2" id="KW-0813">Transport</keyword>
<dbReference type="CDD" id="cd03257">
    <property type="entry name" value="ABC_NikE_OppD_transporters"/>
    <property type="match status" value="1"/>
</dbReference>
<reference evidence="6 7" key="1">
    <citation type="submission" date="2024-09" db="EMBL/GenBank/DDBJ databases">
        <authorList>
            <person name="Lee S.D."/>
        </authorList>
    </citation>
    <scope>NUCLEOTIDE SEQUENCE [LARGE SCALE GENOMIC DNA]</scope>
    <source>
        <strain evidence="6 7">N1-5</strain>
    </source>
</reference>
<keyword evidence="4 6" id="KW-0067">ATP-binding</keyword>
<evidence type="ECO:0000256" key="3">
    <source>
        <dbReference type="ARBA" id="ARBA00022741"/>
    </source>
</evidence>
<dbReference type="PANTHER" id="PTHR43776:SF7">
    <property type="entry name" value="D,D-DIPEPTIDE TRANSPORT ATP-BINDING PROTEIN DDPF-RELATED"/>
    <property type="match status" value="1"/>
</dbReference>
<dbReference type="NCBIfam" id="TIGR01727">
    <property type="entry name" value="oligo_HPY"/>
    <property type="match status" value="1"/>
</dbReference>
<evidence type="ECO:0000256" key="1">
    <source>
        <dbReference type="ARBA" id="ARBA00005417"/>
    </source>
</evidence>
<dbReference type="GO" id="GO:0005524">
    <property type="term" value="F:ATP binding"/>
    <property type="evidence" value="ECO:0007669"/>
    <property type="project" value="UniProtKB-KW"/>
</dbReference>
<dbReference type="EMBL" id="JBHEZZ010000041">
    <property type="protein sequence ID" value="MFC1407236.1"/>
    <property type="molecule type" value="Genomic_DNA"/>
</dbReference>
<organism evidence="6 7">
    <name type="scientific">Streptacidiphilus cavernicola</name>
    <dbReference type="NCBI Taxonomy" id="3342716"/>
    <lineage>
        <taxon>Bacteria</taxon>
        <taxon>Bacillati</taxon>
        <taxon>Actinomycetota</taxon>
        <taxon>Actinomycetes</taxon>
        <taxon>Kitasatosporales</taxon>
        <taxon>Streptomycetaceae</taxon>
        <taxon>Streptacidiphilus</taxon>
    </lineage>
</organism>
<gene>
    <name evidence="6" type="ORF">ACEZDJ_38730</name>
</gene>
<keyword evidence="3" id="KW-0547">Nucleotide-binding</keyword>
<comment type="similarity">
    <text evidence="1">Belongs to the ABC transporter superfamily.</text>
</comment>
<name>A0ABV6V0I9_9ACTN</name>
<feature type="domain" description="ABC transporter" evidence="5">
    <location>
        <begin position="17"/>
        <end position="260"/>
    </location>
</feature>
<dbReference type="RefSeq" id="WP_051726588.1">
    <property type="nucleotide sequence ID" value="NZ_JBHEZZ010000041.1"/>
</dbReference>
<evidence type="ECO:0000256" key="4">
    <source>
        <dbReference type="ARBA" id="ARBA00022840"/>
    </source>
</evidence>
<evidence type="ECO:0000256" key="2">
    <source>
        <dbReference type="ARBA" id="ARBA00022448"/>
    </source>
</evidence>
<evidence type="ECO:0000313" key="7">
    <source>
        <dbReference type="Proteomes" id="UP001592528"/>
    </source>
</evidence>
<evidence type="ECO:0000313" key="6">
    <source>
        <dbReference type="EMBL" id="MFC1407236.1"/>
    </source>
</evidence>
<dbReference type="Gene3D" id="3.40.50.300">
    <property type="entry name" value="P-loop containing nucleotide triphosphate hydrolases"/>
    <property type="match status" value="1"/>
</dbReference>
<dbReference type="InterPro" id="IPR050319">
    <property type="entry name" value="ABC_transp_ATP-bind"/>
</dbReference>
<proteinExistence type="inferred from homology"/>
<dbReference type="InterPro" id="IPR017871">
    <property type="entry name" value="ABC_transporter-like_CS"/>
</dbReference>